<proteinExistence type="predicted"/>
<evidence type="ECO:0000313" key="2">
    <source>
        <dbReference type="Proteomes" id="UP000040453"/>
    </source>
</evidence>
<evidence type="ECO:0000313" key="1">
    <source>
        <dbReference type="EMBL" id="CEI81304.1"/>
    </source>
</evidence>
<dbReference type="AlphaFoldDB" id="A0A0A1MNH2"/>
<accession>A0A0A1MNH2</accession>
<dbReference type="EMBL" id="CDGG01000001">
    <property type="protein sequence ID" value="CEI81304.1"/>
    <property type="molecule type" value="Genomic_DNA"/>
</dbReference>
<keyword evidence="2" id="KW-1185">Reference proteome</keyword>
<dbReference type="Proteomes" id="UP000040453">
    <property type="component" value="Unassembled WGS sequence"/>
</dbReference>
<gene>
    <name evidence="1" type="ORF">BN997_01122</name>
</gene>
<organism evidence="1 2">
    <name type="scientific">Oceanobacillus oncorhynchi</name>
    <dbReference type="NCBI Taxonomy" id="545501"/>
    <lineage>
        <taxon>Bacteria</taxon>
        <taxon>Bacillati</taxon>
        <taxon>Bacillota</taxon>
        <taxon>Bacilli</taxon>
        <taxon>Bacillales</taxon>
        <taxon>Bacillaceae</taxon>
        <taxon>Oceanobacillus</taxon>
    </lineage>
</organism>
<reference evidence="1 2" key="1">
    <citation type="submission" date="2014-11" db="EMBL/GenBank/DDBJ databases">
        <authorList>
            <person name="Urmite Genomes Urmite Genomes"/>
        </authorList>
    </citation>
    <scope>NUCLEOTIDE SEQUENCE [LARGE SCALE GENOMIC DNA]</scope>
    <source>
        <strain evidence="1 2">Oc5</strain>
    </source>
</reference>
<protein>
    <submittedName>
        <fullName evidence="1">Uncharacterized protein</fullName>
    </submittedName>
</protein>
<dbReference type="STRING" id="545501.BN997_01122"/>
<sequence>MKPPMRQKIWFDYPVYDDEGNPIKDRYGKTKTEPKESKARVQFKANIVKDAKGEEKRTSVEVDLPTSFNPAVGAGYEYTDNDGNTTTGTLISKDEAINLAGTKVYYRTVYCDG</sequence>
<name>A0A0A1MNH2_9BACI</name>